<dbReference type="EMBL" id="KI676761">
    <property type="protein sequence ID" value="ETL24470.1"/>
    <property type="molecule type" value="Genomic_DNA"/>
</dbReference>
<accession>W2HRA5</accession>
<name>W2HRA5_PHYNI</name>
<organism evidence="1">
    <name type="scientific">Phytophthora nicotianae</name>
    <name type="common">Potato buckeye rot agent</name>
    <name type="synonym">Phytophthora parasitica</name>
    <dbReference type="NCBI Taxonomy" id="4792"/>
    <lineage>
        <taxon>Eukaryota</taxon>
        <taxon>Sar</taxon>
        <taxon>Stramenopiles</taxon>
        <taxon>Oomycota</taxon>
        <taxon>Peronosporomycetes</taxon>
        <taxon>Peronosporales</taxon>
        <taxon>Peronosporaceae</taxon>
        <taxon>Phytophthora</taxon>
    </lineage>
</organism>
<dbReference type="AlphaFoldDB" id="W2HRA5"/>
<proteinExistence type="predicted"/>
<gene>
    <name evidence="1" type="ORF">L916_21527</name>
</gene>
<sequence length="37" mass="4231">TYKEALTELYKRFEGIQQYKIFSVDAVSTGLCRAETA</sequence>
<feature type="non-terminal residue" evidence="1">
    <location>
        <position position="1"/>
    </location>
</feature>
<dbReference type="Proteomes" id="UP000053864">
    <property type="component" value="Unassembled WGS sequence"/>
</dbReference>
<evidence type="ECO:0000313" key="1">
    <source>
        <dbReference type="EMBL" id="ETL24470.1"/>
    </source>
</evidence>
<reference evidence="1" key="1">
    <citation type="submission" date="2013-11" db="EMBL/GenBank/DDBJ databases">
        <title>The Genome Sequence of Phytophthora parasitica CJ05E6.</title>
        <authorList>
            <consortium name="The Broad Institute Genomics Platform"/>
            <person name="Russ C."/>
            <person name="Tyler B."/>
            <person name="Panabieres F."/>
            <person name="Shan W."/>
            <person name="Tripathy S."/>
            <person name="Grunwald N."/>
            <person name="Machado M."/>
            <person name="Johnson C.S."/>
            <person name="Arredondo F."/>
            <person name="Hong C."/>
            <person name="Coffey M."/>
            <person name="Young S.K."/>
            <person name="Zeng Q."/>
            <person name="Gargeya S."/>
            <person name="Fitzgerald M."/>
            <person name="Abouelleil A."/>
            <person name="Alvarado L."/>
            <person name="Chapman S.B."/>
            <person name="Gainer-Dewar J."/>
            <person name="Goldberg J."/>
            <person name="Griggs A."/>
            <person name="Gujja S."/>
            <person name="Hansen M."/>
            <person name="Howarth C."/>
            <person name="Imamovic A."/>
            <person name="Ireland A."/>
            <person name="Larimer J."/>
            <person name="McCowan C."/>
            <person name="Murphy C."/>
            <person name="Pearson M."/>
            <person name="Poon T.W."/>
            <person name="Priest M."/>
            <person name="Roberts A."/>
            <person name="Saif S."/>
            <person name="Shea T."/>
            <person name="Sykes S."/>
            <person name="Wortman J."/>
            <person name="Nusbaum C."/>
            <person name="Birren B."/>
        </authorList>
    </citation>
    <scope>NUCLEOTIDE SEQUENCE [LARGE SCALE GENOMIC DNA]</scope>
    <source>
        <strain evidence="1">CJ05E6</strain>
    </source>
</reference>
<protein>
    <submittedName>
        <fullName evidence="1">Uncharacterized protein</fullName>
    </submittedName>
</protein>